<feature type="compositionally biased region" description="Acidic residues" evidence="3">
    <location>
        <begin position="1928"/>
        <end position="1941"/>
    </location>
</feature>
<dbReference type="RefSeq" id="WP_219966503.1">
    <property type="nucleotide sequence ID" value="NZ_JAHXBZ010000001.1"/>
</dbReference>
<feature type="compositionally biased region" description="Polar residues" evidence="3">
    <location>
        <begin position="286"/>
        <end position="297"/>
    </location>
</feature>
<keyword evidence="7" id="KW-1185">Reference proteome</keyword>
<evidence type="ECO:0000256" key="2">
    <source>
        <dbReference type="ARBA" id="ARBA00022837"/>
    </source>
</evidence>
<feature type="region of interest" description="Disordered" evidence="3">
    <location>
        <begin position="1274"/>
        <end position="1343"/>
    </location>
</feature>
<dbReference type="InterPro" id="IPR005877">
    <property type="entry name" value="YSIRK_signal_dom"/>
</dbReference>
<dbReference type="InterPro" id="IPR028974">
    <property type="entry name" value="TSP_type-3_rpt"/>
</dbReference>
<feature type="region of interest" description="Disordered" evidence="3">
    <location>
        <begin position="1967"/>
        <end position="2008"/>
    </location>
</feature>
<evidence type="ECO:0000313" key="7">
    <source>
        <dbReference type="Proteomes" id="UP000767465"/>
    </source>
</evidence>
<feature type="region of interest" description="Disordered" evidence="3">
    <location>
        <begin position="1116"/>
        <end position="1148"/>
    </location>
</feature>
<feature type="region of interest" description="Disordered" evidence="3">
    <location>
        <begin position="1723"/>
        <end position="1743"/>
    </location>
</feature>
<keyword evidence="1" id="KW-0732">Signal</keyword>
<dbReference type="PANTHER" id="PTHR10199:SF119">
    <property type="entry name" value="RE20510P"/>
    <property type="match status" value="1"/>
</dbReference>
<feature type="region of interest" description="Disordered" evidence="3">
    <location>
        <begin position="56"/>
        <end position="82"/>
    </location>
</feature>
<feature type="compositionally biased region" description="Basic and acidic residues" evidence="3">
    <location>
        <begin position="2039"/>
        <end position="2050"/>
    </location>
</feature>
<evidence type="ECO:0000259" key="4">
    <source>
        <dbReference type="Pfam" id="PF04650"/>
    </source>
</evidence>
<feature type="region of interest" description="Disordered" evidence="3">
    <location>
        <begin position="1917"/>
        <end position="1946"/>
    </location>
</feature>
<keyword evidence="2" id="KW-0106">Calcium</keyword>
<feature type="region of interest" description="Disordered" evidence="3">
    <location>
        <begin position="1379"/>
        <end position="1399"/>
    </location>
</feature>
<feature type="compositionally biased region" description="Basic and acidic residues" evidence="3">
    <location>
        <begin position="2305"/>
        <end position="2317"/>
    </location>
</feature>
<feature type="compositionally biased region" description="Polar residues" evidence="3">
    <location>
        <begin position="2216"/>
        <end position="2231"/>
    </location>
</feature>
<organism evidence="6 7">
    <name type="scientific">Streptococcus humanilactis</name>
    <dbReference type="NCBI Taxonomy" id="2841061"/>
    <lineage>
        <taxon>Bacteria</taxon>
        <taxon>Bacillati</taxon>
        <taxon>Bacillota</taxon>
        <taxon>Bacilli</taxon>
        <taxon>Lactobacillales</taxon>
        <taxon>Streptococcaceae</taxon>
        <taxon>Streptococcus</taxon>
        <taxon>Streptococcus mitis group</taxon>
    </lineage>
</organism>
<feature type="domain" description="SrpA-like SigLec-like" evidence="5">
    <location>
        <begin position="1493"/>
        <end position="1570"/>
    </location>
</feature>
<feature type="region of interest" description="Disordered" evidence="3">
    <location>
        <begin position="2283"/>
        <end position="2329"/>
    </location>
</feature>
<dbReference type="Gene3D" id="2.60.40.4140">
    <property type="match status" value="2"/>
</dbReference>
<gene>
    <name evidence="6" type="ORF">KV696_00010</name>
</gene>
<feature type="compositionally biased region" description="Polar residues" evidence="3">
    <location>
        <begin position="1970"/>
        <end position="1985"/>
    </location>
</feature>
<feature type="region of interest" description="Disordered" evidence="3">
    <location>
        <begin position="2157"/>
        <end position="2258"/>
    </location>
</feature>
<feature type="compositionally biased region" description="Polar residues" evidence="3">
    <location>
        <begin position="183"/>
        <end position="202"/>
    </location>
</feature>
<dbReference type="Proteomes" id="UP000767465">
    <property type="component" value="Unassembled WGS sequence"/>
</dbReference>
<feature type="compositionally biased region" description="Polar residues" evidence="3">
    <location>
        <begin position="1328"/>
        <end position="1342"/>
    </location>
</feature>
<dbReference type="Pfam" id="PF04650">
    <property type="entry name" value="YSIRK_signal"/>
    <property type="match status" value="1"/>
</dbReference>
<protein>
    <submittedName>
        <fullName evidence="6">YSIRK-type signal peptide-containing protein</fullName>
    </submittedName>
</protein>
<feature type="region of interest" description="Disordered" evidence="3">
    <location>
        <begin position="1170"/>
        <end position="1190"/>
    </location>
</feature>
<feature type="compositionally biased region" description="Polar residues" evidence="3">
    <location>
        <begin position="2093"/>
        <end position="2105"/>
    </location>
</feature>
<dbReference type="Gene3D" id="4.10.1080.10">
    <property type="entry name" value="TSP type-3 repeat"/>
    <property type="match status" value="4"/>
</dbReference>
<evidence type="ECO:0000259" key="5">
    <source>
        <dbReference type="Pfam" id="PF20164"/>
    </source>
</evidence>
<proteinExistence type="predicted"/>
<name>A0ABS7DSP1_9STRE</name>
<feature type="region of interest" description="Disordered" evidence="3">
    <location>
        <begin position="173"/>
        <end position="206"/>
    </location>
</feature>
<feature type="compositionally biased region" description="Polar residues" evidence="3">
    <location>
        <begin position="1117"/>
        <end position="1148"/>
    </location>
</feature>
<feature type="compositionally biased region" description="Polar residues" evidence="3">
    <location>
        <begin position="1305"/>
        <end position="1315"/>
    </location>
</feature>
<feature type="region of interest" description="Disordered" evidence="3">
    <location>
        <begin position="2036"/>
        <end position="2135"/>
    </location>
</feature>
<dbReference type="EMBL" id="JAHXBZ010000001">
    <property type="protein sequence ID" value="MBW7580752.1"/>
    <property type="molecule type" value="Genomic_DNA"/>
</dbReference>
<dbReference type="Pfam" id="PF20164">
    <property type="entry name" value="GspA_SrpA_N"/>
    <property type="match status" value="1"/>
</dbReference>
<feature type="region of interest" description="Disordered" evidence="3">
    <location>
        <begin position="1411"/>
        <end position="1434"/>
    </location>
</feature>
<feature type="region of interest" description="Disordered" evidence="3">
    <location>
        <begin position="277"/>
        <end position="301"/>
    </location>
</feature>
<dbReference type="PANTHER" id="PTHR10199">
    <property type="entry name" value="THROMBOSPONDIN"/>
    <property type="match status" value="1"/>
</dbReference>
<dbReference type="InterPro" id="IPR003367">
    <property type="entry name" value="Thrombospondin_3-like_rpt"/>
</dbReference>
<feature type="compositionally biased region" description="Polar residues" evidence="3">
    <location>
        <begin position="1725"/>
        <end position="1743"/>
    </location>
</feature>
<evidence type="ECO:0000313" key="6">
    <source>
        <dbReference type="EMBL" id="MBW7580752.1"/>
    </source>
</evidence>
<dbReference type="InterPro" id="IPR046785">
    <property type="entry name" value="SrpA-like_SigLec-like_dom"/>
</dbReference>
<comment type="caution">
    <text evidence="6">The sequence shown here is derived from an EMBL/GenBank/DDBJ whole genome shotgun (WGS) entry which is preliminary data.</text>
</comment>
<feature type="region of interest" description="Disordered" evidence="3">
    <location>
        <begin position="1850"/>
        <end position="1881"/>
    </location>
</feature>
<accession>A0ABS7DSP1</accession>
<evidence type="ECO:0000256" key="1">
    <source>
        <dbReference type="ARBA" id="ARBA00022729"/>
    </source>
</evidence>
<feature type="domain" description="YSIRK Gram-positive signal peptide" evidence="4">
    <location>
        <begin position="16"/>
        <end position="41"/>
    </location>
</feature>
<feature type="compositionally biased region" description="Polar residues" evidence="3">
    <location>
        <begin position="1855"/>
        <end position="1865"/>
    </location>
</feature>
<feature type="non-terminal residue" evidence="6">
    <location>
        <position position="2329"/>
    </location>
</feature>
<evidence type="ECO:0000256" key="3">
    <source>
        <dbReference type="SAM" id="MobiDB-lite"/>
    </source>
</evidence>
<dbReference type="NCBIfam" id="TIGR01168">
    <property type="entry name" value="YSIRK_signal"/>
    <property type="match status" value="1"/>
</dbReference>
<dbReference type="SUPFAM" id="SSF103647">
    <property type="entry name" value="TSP type-3 repeat"/>
    <property type="match status" value="4"/>
</dbReference>
<sequence length="2329" mass="249112">MEHKSNSYKVNRQQREKVLRFSIRKYSFGAASVAVAALMFLGARVASADSVVENTPKSTAGVVSPKDEAKSPQGIAKPTGNKVDEVNKSLENQAPTVDKTKLRKVVEELNSLLSTKLNLDDSVVSPVKDRLQKGKEALENSDLAQKDIDELVELLSKDVTVLSVASKESSEVQVDKTEKQADNLANQSSSEVRASEESQTVSAKKDSLKVSVDQLQAAVLELPEHETSKEVLEKANELLGLAQEVLENTTVSLNDVEEMNKLVKRMFNSVKNATTRLTSGARDSRNGQSMGQGSNLRSAPIDKTTKRGSLGIVVADSGFITGYATPSSTIEIKRNGQKILTSKLDDTGAFKLNAPGIKVGDKVELVVNGQSVYNTTVSQVDTVAFNDSLAGVAQVDGYTASEADVEISIGGKKYTTKSQSNGYFTVNVDPKLMVKGATITAVVKKNGKEVGRGTSNVRETRKTDFGVGWNKNPMLNYSERDVYSPDTKQYAFVSVGTADKAYDNIRVYREERIEKDGNKYYYWIVDSGPAENALAGSSKKISLAIPRTVGDPYDFTYTKYKDGSQISHQEYASASKWEYENTFSRAYVKNGERRSGSTYGENIGSWMDYANPDNSWRKNIYRDSRKDGTDRNPDAASRVKDMYGITTGGLIYNLARGVIEDKLNVVAGQRTIITFKTKILEGDELDQSIMSDWGNKNKNNPMLADIKKRLANDPYLAYGGYSTDGLIRYRNGQNAIIGTLPLKPEEAAKYDLKPKSKPQSTKVGVIPDAYNSIANPNELPAGTTYRWFKDPDVSRPTAPNAPVYGKVEVTIPERGKFIVDAPVHVVDDKAQTPVATAKDNGDVTAKPQDSKKVDKIKVSFTGEDNKQKTAEGTKGTNGKWTVNNPDVRIDANTGEITIPANKVKDLTEVTAVTKNGNGADSDPAKATAKDVQKPQATLNGITLTETANTPIFTVYRGADFNPELKVWDNSGKISKVTVGNLPGGVSASNFTAQTGKDGSSEDKKYKTRLSSGRVLDTQTLGEHTATLHVEGSSATDSRDLKFKYRVVDITTKNLENGVAKVPVGSTLNVPNSRTNVDAHNYLKVVDSQDQSDRGNSHLPQGMTWTWKAGDNLDPGTTLDNSGKYTRNATAQFPSSVTDNNSTTRTTFAPTEIKRPVVLAVTPTAPSVVANENGSVTVTPPTRPNGTTPQDIDTITLTYTPTGKTTPETVTVAKSGNNWTVNGKTTDKVSVTPAGVVTISDLEVADGKEVTAKVSKRIDNNVVLESPVAKVISKSSKPAKPVATAKDNGDVTGKPQDPAKADKITVSYTGEDNQPKTAVGTKDPKGKWTVNTPEVQINPNTGEITIPENKVKDGTEVTVVTKNGNGTDSDPAKATAKFSKPAKPVATAKDNGDVTAKPQNPAKADKITVSYTGEDNTPKTAVGTKGTNGKWTVNNPEVRIDSNTGEITIPADKVKDNTEVTVVTKNGNGADSDPAKVTAKDVQKPQATLNGVTLTETANSPIFTVYRGATFNPELKVWDNSGVISKVEVKGGLPKGVTASTFTSQTGKTEANPYATRLSSGTVLNTETLGEHEATLHVEGSSATDSRDLKFKYRVVDIETRNLENGIAKVPVASTLNVANSGKNIDAHRYLKVVDSEDKADRGNNYLPSGMTWTWKAGDKLDSGTTLDNSGKYTRNATAVFPDTSKNSITDVNSTTRTTFAPAEIKRQVVLAVTPTVPSVVGHENGSVTITPPTRPNSTNPQDIDTITLTYVPTGKTTPETVTVIKSGNTWTVNGKTADKVSVTPAGVVTISDAEIADKTEVTAKVSKRIDNVVLESPVARGTANGSLGAEVTPPAPVLEKEKTTPVTVVTPNKPGSTITTETPVNGLTVDGDGNLTGTPTVTDWKPKEEERKITIPVKVKNGDETVTKDVPVTILRDTDSDGIPDKVDSDDDNDGIPDTEDANPKVADKLTGEKTGKTVKEKTPVPANTKVVTPNKPGTTITVDSPVNGLTVDNGGNLVGTPSVTDWGPKEEERTVEIPVKLKRGTEETVVKIPVTIQRDTDGDGIPDKVDPDDDNDGIPDKDDANPKVADGLTGDTTGKTVKEKTPVPANTKVVTPNKPGTTITVDGPVNGLTVDNGGNLVGTPTVTDWGPKEEERTVEIPVKLKRGTEETVVKIPVTIQRDTDGDGIPDKVDTDDDNDGIPDKEDATPKVADGLTGDTTGKTVKEKTPVPANTKVVTPNKPGTTITVDSPVNGLTVDNDGNLVGTPTVTDWGPKEEERTVEIPVKLKRGTEETVVKIPVTIQRDTDGDGIPDVTDPDDDNDGIPDKDDANPKVADKLTGTVTDPGKV</sequence>
<feature type="compositionally biased region" description="Basic and acidic residues" evidence="3">
    <location>
        <begin position="1917"/>
        <end position="1927"/>
    </location>
</feature>
<reference evidence="6 7" key="1">
    <citation type="submission" date="2021-07" db="EMBL/GenBank/DDBJ databases">
        <title>Streptococcus humanmilk sp.nov.,a novel bacteria of streptococcus.</title>
        <authorList>
            <person name="Han F."/>
        </authorList>
    </citation>
    <scope>NUCLEOTIDE SEQUENCE [LARGE SCALE GENOMIC DNA]</scope>
    <source>
        <strain evidence="6 7">IMAU99125</strain>
    </source>
</reference>
<feature type="compositionally biased region" description="Basic and acidic residues" evidence="3">
    <location>
        <begin position="2162"/>
        <end position="2173"/>
    </location>
</feature>
<dbReference type="Pfam" id="PF02412">
    <property type="entry name" value="TSP_3"/>
    <property type="match status" value="2"/>
</dbReference>